<dbReference type="InterPro" id="IPR036388">
    <property type="entry name" value="WH-like_DNA-bd_sf"/>
</dbReference>
<dbReference type="Pfam" id="PF00486">
    <property type="entry name" value="Trans_reg_C"/>
    <property type="match status" value="1"/>
</dbReference>
<feature type="domain" description="Response regulatory" evidence="8">
    <location>
        <begin position="4"/>
        <end position="117"/>
    </location>
</feature>
<dbReference type="OrthoDB" id="9790442at2"/>
<evidence type="ECO:0000259" key="8">
    <source>
        <dbReference type="PROSITE" id="PS50110"/>
    </source>
</evidence>
<dbReference type="Gene3D" id="6.10.250.690">
    <property type="match status" value="1"/>
</dbReference>
<dbReference type="PANTHER" id="PTHR48111">
    <property type="entry name" value="REGULATOR OF RPOS"/>
    <property type="match status" value="1"/>
</dbReference>
<dbReference type="InterPro" id="IPR001867">
    <property type="entry name" value="OmpR/PhoB-type_DNA-bd"/>
</dbReference>
<evidence type="ECO:0000256" key="6">
    <source>
        <dbReference type="PROSITE-ProRule" id="PRU00169"/>
    </source>
</evidence>
<dbReference type="GO" id="GO:0000976">
    <property type="term" value="F:transcription cis-regulatory region binding"/>
    <property type="evidence" value="ECO:0007669"/>
    <property type="project" value="TreeGrafter"/>
</dbReference>
<dbReference type="PANTHER" id="PTHR48111:SF22">
    <property type="entry name" value="REGULATOR OF RPOS"/>
    <property type="match status" value="1"/>
</dbReference>
<dbReference type="Proteomes" id="UP000055060">
    <property type="component" value="Unassembled WGS sequence"/>
</dbReference>
<feature type="DNA-binding region" description="OmpR/PhoB-type" evidence="7">
    <location>
        <begin position="125"/>
        <end position="223"/>
    </location>
</feature>
<dbReference type="SMART" id="SM00862">
    <property type="entry name" value="Trans_reg_C"/>
    <property type="match status" value="1"/>
</dbReference>
<evidence type="ECO:0000256" key="3">
    <source>
        <dbReference type="ARBA" id="ARBA00023015"/>
    </source>
</evidence>
<organism evidence="10">
    <name type="scientific">Longilinea arvoryzae</name>
    <dbReference type="NCBI Taxonomy" id="360412"/>
    <lineage>
        <taxon>Bacteria</taxon>
        <taxon>Bacillati</taxon>
        <taxon>Chloroflexota</taxon>
        <taxon>Anaerolineae</taxon>
        <taxon>Anaerolineales</taxon>
        <taxon>Anaerolineaceae</taxon>
        <taxon>Longilinea</taxon>
    </lineage>
</organism>
<dbReference type="RefSeq" id="WP_075073287.1">
    <property type="nucleotide sequence ID" value="NZ_DF967972.1"/>
</dbReference>
<dbReference type="GO" id="GO:0005829">
    <property type="term" value="C:cytosol"/>
    <property type="evidence" value="ECO:0007669"/>
    <property type="project" value="TreeGrafter"/>
</dbReference>
<dbReference type="SUPFAM" id="SSF52172">
    <property type="entry name" value="CheY-like"/>
    <property type="match status" value="1"/>
</dbReference>
<keyword evidence="11" id="KW-1185">Reference proteome</keyword>
<feature type="domain" description="OmpR/PhoB-type" evidence="9">
    <location>
        <begin position="125"/>
        <end position="223"/>
    </location>
</feature>
<dbReference type="InterPro" id="IPR011006">
    <property type="entry name" value="CheY-like_superfamily"/>
</dbReference>
<dbReference type="SMART" id="SM00448">
    <property type="entry name" value="REC"/>
    <property type="match status" value="1"/>
</dbReference>
<dbReference type="InterPro" id="IPR039420">
    <property type="entry name" value="WalR-like"/>
</dbReference>
<accession>A0A0S7BJA3</accession>
<name>A0A0S7BJA3_9CHLR</name>
<gene>
    <name evidence="10" type="ORF">LARV_01755</name>
</gene>
<keyword evidence="3" id="KW-0805">Transcription regulation</keyword>
<dbReference type="Pfam" id="PF00072">
    <property type="entry name" value="Response_reg"/>
    <property type="match status" value="1"/>
</dbReference>
<evidence type="ECO:0000256" key="4">
    <source>
        <dbReference type="ARBA" id="ARBA00023125"/>
    </source>
</evidence>
<dbReference type="Gene3D" id="1.10.10.10">
    <property type="entry name" value="Winged helix-like DNA-binding domain superfamily/Winged helix DNA-binding domain"/>
    <property type="match status" value="1"/>
</dbReference>
<feature type="modified residue" description="4-aspartylphosphate" evidence="6">
    <location>
        <position position="53"/>
    </location>
</feature>
<keyword evidence="2" id="KW-0902">Two-component regulatory system</keyword>
<keyword evidence="4 7" id="KW-0238">DNA-binding</keyword>
<sequence>MNERILIIEDDEAILRVLRRALAYEGYRVDTAGDGESGLNQARDHHPDLVILDWMLPGMDGLEVCQRLRAGGGIPVLMLTAKDTLQDRVQGLDAGADDYMVKPFELDELLARIRALLRRTQPERVPLLTFADLSLDTSTRQASRKGRIISLTAKEYDLLELFMRHPRQVLTREMIFDRVWGYDFGGESNVLDVYIRYLRQKLETEDEQRLIHTVRGVGYVLRETP</sequence>
<dbReference type="Gene3D" id="3.40.50.2300">
    <property type="match status" value="1"/>
</dbReference>
<proteinExistence type="predicted"/>
<evidence type="ECO:0000259" key="9">
    <source>
        <dbReference type="PROSITE" id="PS51755"/>
    </source>
</evidence>
<dbReference type="PROSITE" id="PS51755">
    <property type="entry name" value="OMPR_PHOB"/>
    <property type="match status" value="1"/>
</dbReference>
<keyword evidence="1 6" id="KW-0597">Phosphoprotein</keyword>
<keyword evidence="5" id="KW-0804">Transcription</keyword>
<dbReference type="FunFam" id="1.10.10.10:FF:000005">
    <property type="entry name" value="Two-component system response regulator"/>
    <property type="match status" value="1"/>
</dbReference>
<dbReference type="STRING" id="360412.LARV_01755"/>
<protein>
    <submittedName>
        <fullName evidence="10">Two component transcriptional regulator, winged helix family</fullName>
    </submittedName>
</protein>
<dbReference type="PROSITE" id="PS50110">
    <property type="entry name" value="RESPONSE_REGULATORY"/>
    <property type="match status" value="1"/>
</dbReference>
<dbReference type="InterPro" id="IPR001789">
    <property type="entry name" value="Sig_transdc_resp-reg_receiver"/>
</dbReference>
<evidence type="ECO:0000256" key="1">
    <source>
        <dbReference type="ARBA" id="ARBA00022553"/>
    </source>
</evidence>
<evidence type="ECO:0000313" key="11">
    <source>
        <dbReference type="Proteomes" id="UP000055060"/>
    </source>
</evidence>
<evidence type="ECO:0000256" key="5">
    <source>
        <dbReference type="ARBA" id="ARBA00023163"/>
    </source>
</evidence>
<dbReference type="FunFam" id="3.40.50.2300:FF:000001">
    <property type="entry name" value="DNA-binding response regulator PhoB"/>
    <property type="match status" value="1"/>
</dbReference>
<dbReference type="AlphaFoldDB" id="A0A0S7BJA3"/>
<dbReference type="GO" id="GO:0006355">
    <property type="term" value="P:regulation of DNA-templated transcription"/>
    <property type="evidence" value="ECO:0007669"/>
    <property type="project" value="InterPro"/>
</dbReference>
<evidence type="ECO:0000256" key="7">
    <source>
        <dbReference type="PROSITE-ProRule" id="PRU01091"/>
    </source>
</evidence>
<dbReference type="GO" id="GO:0032993">
    <property type="term" value="C:protein-DNA complex"/>
    <property type="evidence" value="ECO:0007669"/>
    <property type="project" value="TreeGrafter"/>
</dbReference>
<dbReference type="CDD" id="cd17574">
    <property type="entry name" value="REC_OmpR"/>
    <property type="match status" value="1"/>
</dbReference>
<evidence type="ECO:0000313" key="10">
    <source>
        <dbReference type="EMBL" id="GAP13995.1"/>
    </source>
</evidence>
<reference evidence="10" key="1">
    <citation type="submission" date="2015-07" db="EMBL/GenBank/DDBJ databases">
        <title>Draft Genome Sequences of Anaerolinea thermolimosa IMO-1, Bellilinea caldifistulae GOMI-1, Leptolinea tardivitalis YMTK-2, Levilinea saccharolytica KIBI-1,Longilinea arvoryzae KOME-1, Previously Described as Members of the Anaerolineaceae (Chloroflexi).</title>
        <authorList>
            <person name="Sekiguchi Y."/>
            <person name="Ohashi A."/>
            <person name="Matsuura N."/>
            <person name="Tourlousse M.D."/>
        </authorList>
    </citation>
    <scope>NUCLEOTIDE SEQUENCE [LARGE SCALE GENOMIC DNA]</scope>
    <source>
        <strain evidence="10">KOME-1</strain>
    </source>
</reference>
<dbReference type="EMBL" id="DF967972">
    <property type="protein sequence ID" value="GAP13995.1"/>
    <property type="molecule type" value="Genomic_DNA"/>
</dbReference>
<dbReference type="GO" id="GO:0000156">
    <property type="term" value="F:phosphorelay response regulator activity"/>
    <property type="evidence" value="ECO:0007669"/>
    <property type="project" value="TreeGrafter"/>
</dbReference>
<dbReference type="CDD" id="cd00383">
    <property type="entry name" value="trans_reg_C"/>
    <property type="match status" value="1"/>
</dbReference>
<evidence type="ECO:0000256" key="2">
    <source>
        <dbReference type="ARBA" id="ARBA00023012"/>
    </source>
</evidence>